<keyword evidence="3" id="KW-1185">Reference proteome</keyword>
<feature type="chain" id="PRO_5005538684" evidence="1">
    <location>
        <begin position="25"/>
        <end position="85"/>
    </location>
</feature>
<dbReference type="Proteomes" id="UP000054560">
    <property type="component" value="Unassembled WGS sequence"/>
</dbReference>
<accession>A0A0L0FHL0</accession>
<keyword evidence="1" id="KW-0732">Signal</keyword>
<dbReference type="EMBL" id="KQ243176">
    <property type="protein sequence ID" value="KNC76264.1"/>
    <property type="molecule type" value="Genomic_DNA"/>
</dbReference>
<evidence type="ECO:0000313" key="2">
    <source>
        <dbReference type="EMBL" id="KNC76264.1"/>
    </source>
</evidence>
<proteinExistence type="predicted"/>
<gene>
    <name evidence="2" type="ORF">SARC_11227</name>
</gene>
<evidence type="ECO:0000256" key="1">
    <source>
        <dbReference type="SAM" id="SignalP"/>
    </source>
</evidence>
<dbReference type="RefSeq" id="XP_014150166.1">
    <property type="nucleotide sequence ID" value="XM_014294691.1"/>
</dbReference>
<reference evidence="2 3" key="1">
    <citation type="submission" date="2011-02" db="EMBL/GenBank/DDBJ databases">
        <title>The Genome Sequence of Sphaeroforma arctica JP610.</title>
        <authorList>
            <consortium name="The Broad Institute Genome Sequencing Platform"/>
            <person name="Russ C."/>
            <person name="Cuomo C."/>
            <person name="Young S.K."/>
            <person name="Zeng Q."/>
            <person name="Gargeya S."/>
            <person name="Alvarado L."/>
            <person name="Berlin A."/>
            <person name="Chapman S.B."/>
            <person name="Chen Z."/>
            <person name="Freedman E."/>
            <person name="Gellesch M."/>
            <person name="Goldberg J."/>
            <person name="Griggs A."/>
            <person name="Gujja S."/>
            <person name="Heilman E."/>
            <person name="Heiman D."/>
            <person name="Howarth C."/>
            <person name="Mehta T."/>
            <person name="Neiman D."/>
            <person name="Pearson M."/>
            <person name="Roberts A."/>
            <person name="Saif S."/>
            <person name="Shea T."/>
            <person name="Shenoy N."/>
            <person name="Sisk P."/>
            <person name="Stolte C."/>
            <person name="Sykes S."/>
            <person name="White J."/>
            <person name="Yandava C."/>
            <person name="Burger G."/>
            <person name="Gray M.W."/>
            <person name="Holland P.W.H."/>
            <person name="King N."/>
            <person name="Lang F.B.F."/>
            <person name="Roger A.J."/>
            <person name="Ruiz-Trillo I."/>
            <person name="Haas B."/>
            <person name="Nusbaum C."/>
            <person name="Birren B."/>
        </authorList>
    </citation>
    <scope>NUCLEOTIDE SEQUENCE [LARGE SCALE GENOMIC DNA]</scope>
    <source>
        <strain evidence="2 3">JP610</strain>
    </source>
</reference>
<feature type="signal peptide" evidence="1">
    <location>
        <begin position="1"/>
        <end position="24"/>
    </location>
</feature>
<evidence type="ECO:0000313" key="3">
    <source>
        <dbReference type="Proteomes" id="UP000054560"/>
    </source>
</evidence>
<sequence>MLHNRLLLTGFPLVAVVRQGITEATEDMVQQLVDMIDAALAKIQTGTEVLHRDVLSISKELVDGSKRSGQQQVEMMTHLQTVLGV</sequence>
<dbReference type="AlphaFoldDB" id="A0A0L0FHL0"/>
<protein>
    <submittedName>
        <fullName evidence="2">Uncharacterized protein</fullName>
    </submittedName>
</protein>
<name>A0A0L0FHL0_9EUKA</name>
<organism evidence="2 3">
    <name type="scientific">Sphaeroforma arctica JP610</name>
    <dbReference type="NCBI Taxonomy" id="667725"/>
    <lineage>
        <taxon>Eukaryota</taxon>
        <taxon>Ichthyosporea</taxon>
        <taxon>Ichthyophonida</taxon>
        <taxon>Sphaeroforma</taxon>
    </lineage>
</organism>
<dbReference type="GeneID" id="25911731"/>